<evidence type="ECO:0000313" key="3">
    <source>
        <dbReference type="EMBL" id="NRF69536.1"/>
    </source>
</evidence>
<dbReference type="CDD" id="cd00838">
    <property type="entry name" value="MPP_superfamily"/>
    <property type="match status" value="1"/>
</dbReference>
<accession>A0ABX2ELV7</accession>
<dbReference type="InterPro" id="IPR029052">
    <property type="entry name" value="Metallo-depent_PP-like"/>
</dbReference>
<evidence type="ECO:0000313" key="4">
    <source>
        <dbReference type="Proteomes" id="UP000737171"/>
    </source>
</evidence>
<dbReference type="Pfam" id="PF12850">
    <property type="entry name" value="Metallophos_2"/>
    <property type="match status" value="1"/>
</dbReference>
<organism evidence="3 4">
    <name type="scientific">Pseudaquabacterium terrae</name>
    <dbReference type="NCBI Taxonomy" id="2732868"/>
    <lineage>
        <taxon>Bacteria</taxon>
        <taxon>Pseudomonadati</taxon>
        <taxon>Pseudomonadota</taxon>
        <taxon>Betaproteobacteria</taxon>
        <taxon>Burkholderiales</taxon>
        <taxon>Sphaerotilaceae</taxon>
        <taxon>Pseudaquabacterium</taxon>
    </lineage>
</organism>
<name>A0ABX2ELV7_9BURK</name>
<dbReference type="Proteomes" id="UP000737171">
    <property type="component" value="Unassembled WGS sequence"/>
</dbReference>
<feature type="domain" description="Calcineurin-like phosphoesterase" evidence="2">
    <location>
        <begin position="2"/>
        <end position="182"/>
    </location>
</feature>
<evidence type="ECO:0000259" key="2">
    <source>
        <dbReference type="Pfam" id="PF12850"/>
    </source>
</evidence>
<dbReference type="PANTHER" id="PTHR42850">
    <property type="entry name" value="METALLOPHOSPHOESTERASE"/>
    <property type="match status" value="1"/>
</dbReference>
<dbReference type="Gene3D" id="3.60.21.10">
    <property type="match status" value="1"/>
</dbReference>
<dbReference type="InterPro" id="IPR024654">
    <property type="entry name" value="Calcineurin-like_PHP_lpxH"/>
</dbReference>
<evidence type="ECO:0000256" key="1">
    <source>
        <dbReference type="ARBA" id="ARBA00008950"/>
    </source>
</evidence>
<dbReference type="EMBL" id="JABRWJ010000006">
    <property type="protein sequence ID" value="NRF69536.1"/>
    <property type="molecule type" value="Genomic_DNA"/>
</dbReference>
<dbReference type="PANTHER" id="PTHR42850:SF2">
    <property type="entry name" value="BLL5683 PROTEIN"/>
    <property type="match status" value="1"/>
</dbReference>
<gene>
    <name evidence="3" type="ORF">HLB44_21260</name>
</gene>
<protein>
    <submittedName>
        <fullName evidence="3">Metallophosphoesterase family protein</fullName>
    </submittedName>
</protein>
<keyword evidence="4" id="KW-1185">Reference proteome</keyword>
<sequence length="258" mass="28033">MAVLSDIHGNLPALEAVLAEARRAGADVIVNLGDILSGPLWPAETAERLMALDLPTIAGNHERQVLTQALERMSRTDAQTAPLLNDAQRAWMAALPPTRWLTDDVFCCHGTPGSDLVYLMETVTADHEPAGAPGIRAATPAELAARLGVPDARLVLCGHSHVARTMQLGDTLVVNPGSVGLQAYDDDHPHRHRVEAGSPHARWVLAELRAGHWHVEHRLTPYDWEAAALQAESKGRFDWADALRTGFVGRYEREIAAT</sequence>
<dbReference type="PIRSF" id="PIRSF000883">
    <property type="entry name" value="Pesterase_MJ0912"/>
    <property type="match status" value="1"/>
</dbReference>
<comment type="similarity">
    <text evidence="1">Belongs to the metallophosphoesterase superfamily. YfcE family.</text>
</comment>
<dbReference type="InterPro" id="IPR011152">
    <property type="entry name" value="Pesterase_MJ0912"/>
</dbReference>
<proteinExistence type="inferred from homology"/>
<dbReference type="SUPFAM" id="SSF56300">
    <property type="entry name" value="Metallo-dependent phosphatases"/>
    <property type="match status" value="1"/>
</dbReference>
<reference evidence="3 4" key="1">
    <citation type="submission" date="2020-05" db="EMBL/GenBank/DDBJ databases">
        <title>Aquincola sp. isolate from soil.</title>
        <authorList>
            <person name="Han J."/>
            <person name="Kim D.-U."/>
        </authorList>
    </citation>
    <scope>NUCLEOTIDE SEQUENCE [LARGE SCALE GENOMIC DNA]</scope>
    <source>
        <strain evidence="3 4">S2</strain>
    </source>
</reference>
<comment type="caution">
    <text evidence="3">The sequence shown here is derived from an EMBL/GenBank/DDBJ whole genome shotgun (WGS) entry which is preliminary data.</text>
</comment>
<dbReference type="InterPro" id="IPR050126">
    <property type="entry name" value="Ap4A_hydrolase"/>
</dbReference>